<keyword evidence="2" id="KW-0472">Membrane</keyword>
<gene>
    <name evidence="3" type="ORF">Rhopal_004231-T1</name>
</gene>
<sequence length="346" mass="36568">MSIIWDGSSSPLLARVGSTHGWLSSQTPHPAVSVPRFLDPFSLFAIAHAIRVACVYRGIARAGGYDSQLGNLQAAIVPLVLILGGSTVSSVLLGLVPGWVVTPIPVATYGLIPLLAAKTGIVSLVLSIPSLPRESLFCLIDGFSRIMGMTTLGVDVVLSHPNQAVRNSPWAMVLVAFISGGGGGMLVPAFKLFGPSWGFTDTPAWVKNGLNIDVWSAGFIGYVYATLIDAHPFFRKPVAYLLTHLPALRGFFDVPKAYLTSPRHTVLLQPGEAKIFCSLLLASMLFTSRIVVPLLSRSSAAGSAAQQQKRKAVAGIKEAQQQAVAASSTAVKGAAKTGSVRERKNQ</sequence>
<evidence type="ECO:0008006" key="5">
    <source>
        <dbReference type="Google" id="ProtNLM"/>
    </source>
</evidence>
<keyword evidence="4" id="KW-1185">Reference proteome</keyword>
<reference evidence="3 4" key="1">
    <citation type="submission" date="2021-12" db="EMBL/GenBank/DDBJ databases">
        <title>High titer production of polyol ester of fatty acids by Rhodotorula paludigena BS15 towards product separation-free biomass refinery.</title>
        <authorList>
            <person name="Mano J."/>
            <person name="Ono H."/>
            <person name="Tanaka T."/>
            <person name="Naito K."/>
            <person name="Sushida H."/>
            <person name="Ike M."/>
            <person name="Tokuyasu K."/>
            <person name="Kitaoka M."/>
        </authorList>
    </citation>
    <scope>NUCLEOTIDE SEQUENCE [LARGE SCALE GENOMIC DNA]</scope>
    <source>
        <strain evidence="3 4">BS15</strain>
    </source>
</reference>
<evidence type="ECO:0000256" key="1">
    <source>
        <dbReference type="SAM" id="MobiDB-lite"/>
    </source>
</evidence>
<evidence type="ECO:0000313" key="4">
    <source>
        <dbReference type="Proteomes" id="UP001342314"/>
    </source>
</evidence>
<dbReference type="AlphaFoldDB" id="A0AAV5GLW9"/>
<protein>
    <recommendedName>
        <fullName evidence="5">Proteophosphoglycan ppg4</fullName>
    </recommendedName>
</protein>
<evidence type="ECO:0000313" key="3">
    <source>
        <dbReference type="EMBL" id="GJN91213.1"/>
    </source>
</evidence>
<comment type="caution">
    <text evidence="3">The sequence shown here is derived from an EMBL/GenBank/DDBJ whole genome shotgun (WGS) entry which is preliminary data.</text>
</comment>
<feature type="transmembrane region" description="Helical" evidence="2">
    <location>
        <begin position="106"/>
        <end position="126"/>
    </location>
</feature>
<accession>A0AAV5GLW9</accession>
<evidence type="ECO:0000256" key="2">
    <source>
        <dbReference type="SAM" id="Phobius"/>
    </source>
</evidence>
<dbReference type="EMBL" id="BQKY01000008">
    <property type="protein sequence ID" value="GJN91213.1"/>
    <property type="molecule type" value="Genomic_DNA"/>
</dbReference>
<organism evidence="3 4">
    <name type="scientific">Rhodotorula paludigena</name>
    <dbReference type="NCBI Taxonomy" id="86838"/>
    <lineage>
        <taxon>Eukaryota</taxon>
        <taxon>Fungi</taxon>
        <taxon>Dikarya</taxon>
        <taxon>Basidiomycota</taxon>
        <taxon>Pucciniomycotina</taxon>
        <taxon>Microbotryomycetes</taxon>
        <taxon>Sporidiobolales</taxon>
        <taxon>Sporidiobolaceae</taxon>
        <taxon>Rhodotorula</taxon>
    </lineage>
</organism>
<proteinExistence type="predicted"/>
<name>A0AAV5GLW9_9BASI</name>
<keyword evidence="2" id="KW-0812">Transmembrane</keyword>
<dbReference type="Proteomes" id="UP001342314">
    <property type="component" value="Unassembled WGS sequence"/>
</dbReference>
<feature type="transmembrane region" description="Helical" evidence="2">
    <location>
        <begin position="214"/>
        <end position="234"/>
    </location>
</feature>
<feature type="region of interest" description="Disordered" evidence="1">
    <location>
        <begin position="326"/>
        <end position="346"/>
    </location>
</feature>
<feature type="transmembrane region" description="Helical" evidence="2">
    <location>
        <begin position="170"/>
        <end position="193"/>
    </location>
</feature>
<keyword evidence="2" id="KW-1133">Transmembrane helix</keyword>
<feature type="transmembrane region" description="Helical" evidence="2">
    <location>
        <begin position="72"/>
        <end position="100"/>
    </location>
</feature>